<accession>A0AAV7Z4F4</accession>
<dbReference type="AlphaFoldDB" id="A0AAV7Z4F4"/>
<gene>
    <name evidence="2" type="ORF">M0812_18085</name>
</gene>
<feature type="region of interest" description="Disordered" evidence="1">
    <location>
        <begin position="1"/>
        <end position="39"/>
    </location>
</feature>
<feature type="compositionally biased region" description="Low complexity" evidence="1">
    <location>
        <begin position="8"/>
        <end position="21"/>
    </location>
</feature>
<sequence>MQRDHQQQKQQQQKNSHSQQLKQKEKEQKTKNLTIKNVSEEQLLQRQKLKQIKHNEKLTNKQTYNDRKPIEKVANNNINNLQKRNTIDFQISWYNEKTGKWGEGIVKGRVIYREKAPYSSGDLRPKRGL</sequence>
<reference evidence="2" key="1">
    <citation type="submission" date="2022-08" db="EMBL/GenBank/DDBJ databases">
        <title>Novel sulphate-reducing endosymbionts in the free-living metamonad Anaeramoeba.</title>
        <authorList>
            <person name="Jerlstrom-Hultqvist J."/>
            <person name="Cepicka I."/>
            <person name="Gallot-Lavallee L."/>
            <person name="Salas-Leiva D."/>
            <person name="Curtis B.A."/>
            <person name="Zahonova K."/>
            <person name="Pipaliya S."/>
            <person name="Dacks J."/>
            <person name="Roger A.J."/>
        </authorList>
    </citation>
    <scope>NUCLEOTIDE SEQUENCE</scope>
    <source>
        <strain evidence="2">Busselton2</strain>
    </source>
</reference>
<evidence type="ECO:0000313" key="2">
    <source>
        <dbReference type="EMBL" id="KAJ3436041.1"/>
    </source>
</evidence>
<organism evidence="2 3">
    <name type="scientific">Anaeramoeba flamelloides</name>
    <dbReference type="NCBI Taxonomy" id="1746091"/>
    <lineage>
        <taxon>Eukaryota</taxon>
        <taxon>Metamonada</taxon>
        <taxon>Anaeramoebidae</taxon>
        <taxon>Anaeramoeba</taxon>
    </lineage>
</organism>
<dbReference type="Proteomes" id="UP001146793">
    <property type="component" value="Unassembled WGS sequence"/>
</dbReference>
<dbReference type="EMBL" id="JANTQA010000036">
    <property type="protein sequence ID" value="KAJ3436041.1"/>
    <property type="molecule type" value="Genomic_DNA"/>
</dbReference>
<feature type="compositionally biased region" description="Basic and acidic residues" evidence="1">
    <location>
        <begin position="53"/>
        <end position="70"/>
    </location>
</feature>
<name>A0AAV7Z4F4_9EUKA</name>
<evidence type="ECO:0000256" key="1">
    <source>
        <dbReference type="SAM" id="MobiDB-lite"/>
    </source>
</evidence>
<evidence type="ECO:0000313" key="3">
    <source>
        <dbReference type="Proteomes" id="UP001146793"/>
    </source>
</evidence>
<protein>
    <submittedName>
        <fullName evidence="2">Uncharacterized protein</fullName>
    </submittedName>
</protein>
<proteinExistence type="predicted"/>
<comment type="caution">
    <text evidence="2">The sequence shown here is derived from an EMBL/GenBank/DDBJ whole genome shotgun (WGS) entry which is preliminary data.</text>
</comment>
<feature type="region of interest" description="Disordered" evidence="1">
    <location>
        <begin position="51"/>
        <end position="70"/>
    </location>
</feature>